<reference evidence="11" key="2">
    <citation type="submission" date="2020-09" db="EMBL/GenBank/DDBJ databases">
        <authorList>
            <person name="Sun Q."/>
            <person name="Zhou Y."/>
        </authorList>
    </citation>
    <scope>NUCLEOTIDE SEQUENCE</scope>
    <source>
        <strain evidence="11">CGMCC 1.15360</strain>
    </source>
</reference>
<dbReference type="PANTHER" id="PTHR42760">
    <property type="entry name" value="SHORT-CHAIN DEHYDROGENASES/REDUCTASES FAMILY MEMBER"/>
    <property type="match status" value="1"/>
</dbReference>
<comment type="similarity">
    <text evidence="1">Belongs to the short-chain dehydrogenases/reductases (SDR) family.</text>
</comment>
<dbReference type="PRINTS" id="PR00081">
    <property type="entry name" value="GDHRDH"/>
</dbReference>
<dbReference type="Pfam" id="PF13561">
    <property type="entry name" value="adh_short_C2"/>
    <property type="match status" value="1"/>
</dbReference>
<comment type="catalytic activity">
    <reaction evidence="6">
        <text>L-rhamnofuranose + NAD(+) = L-rhamnono-1,4-lactone + NADH + H(+)</text>
        <dbReference type="Rhea" id="RHEA:12649"/>
        <dbReference type="ChEBI" id="CHEBI:15378"/>
        <dbReference type="ChEBI" id="CHEBI:16935"/>
        <dbReference type="ChEBI" id="CHEBI:17937"/>
        <dbReference type="ChEBI" id="CHEBI:57540"/>
        <dbReference type="ChEBI" id="CHEBI:57945"/>
        <dbReference type="EC" id="1.1.1.378"/>
    </reaction>
    <physiologicalReaction direction="left-to-right" evidence="6">
        <dbReference type="Rhea" id="RHEA:12650"/>
    </physiologicalReaction>
</comment>
<reference evidence="11" key="1">
    <citation type="journal article" date="2014" name="Int. J. Syst. Evol. Microbiol.">
        <title>Complete genome sequence of Corynebacterium casei LMG S-19264T (=DSM 44701T), isolated from a smear-ripened cheese.</title>
        <authorList>
            <consortium name="US DOE Joint Genome Institute (JGI-PGF)"/>
            <person name="Walter F."/>
            <person name="Albersmeier A."/>
            <person name="Kalinowski J."/>
            <person name="Ruckert C."/>
        </authorList>
    </citation>
    <scope>NUCLEOTIDE SEQUENCE</scope>
    <source>
        <strain evidence="11">CGMCC 1.15360</strain>
    </source>
</reference>
<dbReference type="Gene3D" id="3.40.50.720">
    <property type="entry name" value="NAD(P)-binding Rossmann-like Domain"/>
    <property type="match status" value="1"/>
</dbReference>
<dbReference type="GO" id="GO:0016616">
    <property type="term" value="F:oxidoreductase activity, acting on the CH-OH group of donors, NAD or NADP as acceptor"/>
    <property type="evidence" value="ECO:0007669"/>
    <property type="project" value="TreeGrafter"/>
</dbReference>
<keyword evidence="3" id="KW-0560">Oxidoreductase</keyword>
<dbReference type="PANTHER" id="PTHR42760:SF83">
    <property type="entry name" value="(3R)-3-HYDROXYACYL-COA DEHYDROGENASE"/>
    <property type="match status" value="1"/>
</dbReference>
<keyword evidence="2" id="KW-0521">NADP</keyword>
<dbReference type="InterPro" id="IPR036291">
    <property type="entry name" value="NAD(P)-bd_dom_sf"/>
</dbReference>
<evidence type="ECO:0000256" key="1">
    <source>
        <dbReference type="ARBA" id="ARBA00006484"/>
    </source>
</evidence>
<organism evidence="11 12">
    <name type="scientific">Croceicoccus mobilis</name>
    <dbReference type="NCBI Taxonomy" id="1703339"/>
    <lineage>
        <taxon>Bacteria</taxon>
        <taxon>Pseudomonadati</taxon>
        <taxon>Pseudomonadota</taxon>
        <taxon>Alphaproteobacteria</taxon>
        <taxon>Sphingomonadales</taxon>
        <taxon>Erythrobacteraceae</taxon>
        <taxon>Croceicoccus</taxon>
    </lineage>
</organism>
<keyword evidence="4" id="KW-0684">Rhamnose metabolism</keyword>
<comment type="catalytic activity">
    <reaction evidence="5">
        <text>L-rhamnofuranose + NADP(+) = L-rhamnono-1,4-lactone + NADPH + H(+)</text>
        <dbReference type="Rhea" id="RHEA:42668"/>
        <dbReference type="ChEBI" id="CHEBI:15378"/>
        <dbReference type="ChEBI" id="CHEBI:16935"/>
        <dbReference type="ChEBI" id="CHEBI:17937"/>
        <dbReference type="ChEBI" id="CHEBI:57783"/>
        <dbReference type="ChEBI" id="CHEBI:58349"/>
        <dbReference type="EC" id="1.1.1.378"/>
    </reaction>
    <physiologicalReaction direction="left-to-right" evidence="5">
        <dbReference type="Rhea" id="RHEA:42669"/>
    </physiologicalReaction>
</comment>
<dbReference type="GO" id="GO:0019301">
    <property type="term" value="P:rhamnose catabolic process"/>
    <property type="evidence" value="ECO:0007669"/>
    <property type="project" value="UniProtKB-ARBA"/>
</dbReference>
<dbReference type="FunFam" id="3.40.50.720:FF:000417">
    <property type="entry name" value="Glucose 1-dehydrogenase, putative"/>
    <property type="match status" value="1"/>
</dbReference>
<sequence>MDSSLASPKAAVTITDNKAHPKPGGAEYEGRAMLLEGKKVLVTGASTGIGRAVAIGCAQHGADVAINYRSDDAGAEEAIAGIEAAGRKGVAIKGDVADPAAAGEFVAKSVEALGGVDVFVNNAGICPFHAFLDMPVETVTRTMNVNLLGAYFMVQAAANQMVAQGNGGSIIAMSSISALVGGEFQTHYTPTKAGVLSLMQSTAIALGKHKIRCNALLPGTILTEINKDDLADTEKREYMESRVPLGRLGQPEDMVGPTVFLASNLSEYVTGAAMLVDGGAFVNLQ</sequence>
<evidence type="ECO:0000256" key="8">
    <source>
        <dbReference type="ARBA" id="ARBA00067020"/>
    </source>
</evidence>
<dbReference type="InterPro" id="IPR002347">
    <property type="entry name" value="SDR_fam"/>
</dbReference>
<dbReference type="PRINTS" id="PR00080">
    <property type="entry name" value="SDRFAMILY"/>
</dbReference>
<dbReference type="GO" id="GO:0048038">
    <property type="term" value="F:quinone binding"/>
    <property type="evidence" value="ECO:0007669"/>
    <property type="project" value="TreeGrafter"/>
</dbReference>
<evidence type="ECO:0000256" key="6">
    <source>
        <dbReference type="ARBA" id="ARBA00052619"/>
    </source>
</evidence>
<evidence type="ECO:0000256" key="7">
    <source>
        <dbReference type="ARBA" id="ARBA00060619"/>
    </source>
</evidence>
<name>A0A916Z9V5_9SPHN</name>
<evidence type="ECO:0000313" key="12">
    <source>
        <dbReference type="Proteomes" id="UP000612349"/>
    </source>
</evidence>
<evidence type="ECO:0000256" key="5">
    <source>
        <dbReference type="ARBA" id="ARBA00050510"/>
    </source>
</evidence>
<dbReference type="AlphaFoldDB" id="A0A916Z9V5"/>
<evidence type="ECO:0000256" key="2">
    <source>
        <dbReference type="ARBA" id="ARBA00022857"/>
    </source>
</evidence>
<evidence type="ECO:0000313" key="11">
    <source>
        <dbReference type="EMBL" id="GGD82434.1"/>
    </source>
</evidence>
<protein>
    <recommendedName>
        <fullName evidence="9">L-rhamnose 1-dehydrogenase (NAD(P)(+))</fullName>
        <ecNumber evidence="8">1.1.1.378</ecNumber>
    </recommendedName>
</protein>
<comment type="pathway">
    <text evidence="7">Carbohydrate degradation; L-rhamnose degradation.</text>
</comment>
<evidence type="ECO:0000256" key="3">
    <source>
        <dbReference type="ARBA" id="ARBA00023002"/>
    </source>
</evidence>
<feature type="region of interest" description="Disordered" evidence="10">
    <location>
        <begin position="1"/>
        <end position="25"/>
    </location>
</feature>
<dbReference type="GO" id="GO:0006633">
    <property type="term" value="P:fatty acid biosynthetic process"/>
    <property type="evidence" value="ECO:0007669"/>
    <property type="project" value="TreeGrafter"/>
</dbReference>
<keyword evidence="12" id="KW-1185">Reference proteome</keyword>
<dbReference type="Proteomes" id="UP000612349">
    <property type="component" value="Unassembled WGS sequence"/>
</dbReference>
<accession>A0A916Z9V5</accession>
<evidence type="ECO:0000256" key="4">
    <source>
        <dbReference type="ARBA" id="ARBA00023308"/>
    </source>
</evidence>
<evidence type="ECO:0000256" key="10">
    <source>
        <dbReference type="SAM" id="MobiDB-lite"/>
    </source>
</evidence>
<comment type="caution">
    <text evidence="11">The sequence shown here is derived from an EMBL/GenBank/DDBJ whole genome shotgun (WGS) entry which is preliminary data.</text>
</comment>
<proteinExistence type="inferred from homology"/>
<evidence type="ECO:0000256" key="9">
    <source>
        <dbReference type="ARBA" id="ARBA00068170"/>
    </source>
</evidence>
<dbReference type="EC" id="1.1.1.378" evidence="8"/>
<dbReference type="SUPFAM" id="SSF51735">
    <property type="entry name" value="NAD(P)-binding Rossmann-fold domains"/>
    <property type="match status" value="1"/>
</dbReference>
<dbReference type="EMBL" id="BMIP01000012">
    <property type="protein sequence ID" value="GGD82434.1"/>
    <property type="molecule type" value="Genomic_DNA"/>
</dbReference>
<gene>
    <name evidence="11" type="ORF">GCM10010990_35560</name>
</gene>